<proteinExistence type="predicted"/>
<dbReference type="PANTHER" id="PTHR14890:SF1">
    <property type="entry name" value="FANCONI ANEMIA CORE COMPLEX-ASSOCIATED PROTEIN 100"/>
    <property type="match status" value="1"/>
</dbReference>
<dbReference type="Proteomes" id="UP000314986">
    <property type="component" value="Unassembled WGS sequence"/>
</dbReference>
<gene>
    <name evidence="1" type="primary">faap100</name>
</gene>
<reference evidence="2" key="2">
    <citation type="journal article" date="2007" name="PLoS Biol.">
        <title>Survey sequencing and comparative analysis of the elephant shark (Callorhinchus milii) genome.</title>
        <authorList>
            <person name="Venkatesh B."/>
            <person name="Kirkness E.F."/>
            <person name="Loh Y.H."/>
            <person name="Halpern A.L."/>
            <person name="Lee A.P."/>
            <person name="Johnson J."/>
            <person name="Dandona N."/>
            <person name="Viswanathan L.D."/>
            <person name="Tay A."/>
            <person name="Venter J.C."/>
            <person name="Strausberg R.L."/>
            <person name="Brenner S."/>
        </authorList>
    </citation>
    <scope>NUCLEOTIDE SEQUENCE [LARGE SCALE GENOMIC DNA]</scope>
</reference>
<dbReference type="GO" id="GO:0005654">
    <property type="term" value="C:nucleoplasm"/>
    <property type="evidence" value="ECO:0007669"/>
    <property type="project" value="TreeGrafter"/>
</dbReference>
<keyword evidence="2" id="KW-1185">Reference proteome</keyword>
<dbReference type="STRING" id="7868.ENSCMIP00000044638"/>
<dbReference type="AlphaFoldDB" id="A0A4W3K1W9"/>
<reference evidence="2" key="3">
    <citation type="journal article" date="2014" name="Nature">
        <title>Elephant shark genome provides unique insights into gnathostome evolution.</title>
        <authorList>
            <consortium name="International Elephant Shark Genome Sequencing Consortium"/>
            <person name="Venkatesh B."/>
            <person name="Lee A.P."/>
            <person name="Ravi V."/>
            <person name="Maurya A.K."/>
            <person name="Lian M.M."/>
            <person name="Swann J.B."/>
            <person name="Ohta Y."/>
            <person name="Flajnik M.F."/>
            <person name="Sutoh Y."/>
            <person name="Kasahara M."/>
            <person name="Hoon S."/>
            <person name="Gangu V."/>
            <person name="Roy S.W."/>
            <person name="Irimia M."/>
            <person name="Korzh V."/>
            <person name="Kondrychyn I."/>
            <person name="Lim Z.W."/>
            <person name="Tay B.H."/>
            <person name="Tohari S."/>
            <person name="Kong K.W."/>
            <person name="Ho S."/>
            <person name="Lorente-Galdos B."/>
            <person name="Quilez J."/>
            <person name="Marques-Bonet T."/>
            <person name="Raney B.J."/>
            <person name="Ingham P.W."/>
            <person name="Tay A."/>
            <person name="Hillier L.W."/>
            <person name="Minx P."/>
            <person name="Boehm T."/>
            <person name="Wilson R.K."/>
            <person name="Brenner S."/>
            <person name="Warren W.C."/>
        </authorList>
    </citation>
    <scope>NUCLEOTIDE SEQUENCE [LARGE SCALE GENOMIC DNA]</scope>
</reference>
<reference evidence="1" key="5">
    <citation type="submission" date="2025-09" db="UniProtKB">
        <authorList>
            <consortium name="Ensembl"/>
        </authorList>
    </citation>
    <scope>IDENTIFICATION</scope>
</reference>
<protein>
    <submittedName>
        <fullName evidence="1">FA core complex associated protein 100</fullName>
    </submittedName>
</protein>
<evidence type="ECO:0000313" key="2">
    <source>
        <dbReference type="Proteomes" id="UP000314986"/>
    </source>
</evidence>
<dbReference type="InParanoid" id="A0A4W3K1W9"/>
<dbReference type="KEGG" id="cmk:103175480"/>
<reference evidence="1" key="4">
    <citation type="submission" date="2025-08" db="UniProtKB">
        <authorList>
            <consortium name="Ensembl"/>
        </authorList>
    </citation>
    <scope>IDENTIFICATION</scope>
</reference>
<reference evidence="2" key="1">
    <citation type="journal article" date="2006" name="Science">
        <title>Ancient noncoding elements conserved in the human genome.</title>
        <authorList>
            <person name="Venkatesh B."/>
            <person name="Kirkness E.F."/>
            <person name="Loh Y.H."/>
            <person name="Halpern A.L."/>
            <person name="Lee A.P."/>
            <person name="Johnson J."/>
            <person name="Dandona N."/>
            <person name="Viswanathan L.D."/>
            <person name="Tay A."/>
            <person name="Venter J.C."/>
            <person name="Strausberg R.L."/>
            <person name="Brenner S."/>
        </authorList>
    </citation>
    <scope>NUCLEOTIDE SEQUENCE [LARGE SCALE GENOMIC DNA]</scope>
</reference>
<dbReference type="GO" id="GO:0043240">
    <property type="term" value="C:Fanconi anaemia nuclear complex"/>
    <property type="evidence" value="ECO:0007669"/>
    <property type="project" value="InterPro"/>
</dbReference>
<evidence type="ECO:0000313" key="1">
    <source>
        <dbReference type="Ensembl" id="ENSCMIP00000044638.1"/>
    </source>
</evidence>
<accession>A0A4W3K1W9</accession>
<dbReference type="OMA" id="RVHHAVI"/>
<dbReference type="CTD" id="80233"/>
<sequence>MAAAAPRRTVVRHWNQIQTPMAIAAAGGRGGASARVRVGVRGPTTATRTATLCNGSRCVYVYYPRDGECQRVVYRLPNAVWHVELDWKQEWLYVLCAGSGIYCVSLNHQTSPDKETDHLKPSEDAAQSRKVGGCHVPLVHTVGADRCLSRDSELWSFILSDDVLVTVAKEGMNWRISTLRLPALGSELQKSGRVEETNVAFHPIFKSNLPGCEERSSVPVFCCVYPETATNPWRGEGSDAHFSLDSSLFGLLFGVDASMVNAPMILCGLPDGQLCCFSLRLAGSAHTRASHGRSEVKGQMRVLHHLEQPVVYIGALALKQEVDTARETSCNCVVVVGKGGKVVVIKPNPQLEAVQAPDFVEYHLRGPIVCACCCADVLYYSTRSDLFSIELVCSRSPPSPGDRVTSDKSGPGGAAALPSVLTPVSLNVCGVLAVSAPLLTSEGDVDLVAFTEKGKVMVITLPHSPGEAQSTKFTAAEAGQRIKDLLSGIAGVSDRVTLLKSTEKQKDKALKGLNQDFNICCALLGRRESQGTGVTTPCKRPVTCRVTVRWDRLLLQDSLVISCTLENLSDWTLEHRWTLCVKIVSQARNLTPGCDRKAITYTFPINKLPPSKKMEVTLPLKSGTDGTEALPASVHCFLHYSLKCILGNGPSTSRNSLPRGLDVSEKEGMCLPLDMHTVDLLDCLRIREGAVDEWAPAHHVHHHRAADTLQTFLQSFARPGASGLRGRDVAGSDGMSAGPLVASIKLSTDVVKVGLKEFCAGTTVAHAVLRWLLSANSEMEATRTQLSSVVNGTAPDGTSVRLQAKEVVVAGLSAEGPISAVEIEMTCSSLTVFCFLHQAVTRRVQVLLTRAPCSISLPGLRVQSLRQLVHHAETLLKEVQSLRDRLYLGEEENRIETANKLLHVYWQLRNTDLVAV</sequence>
<dbReference type="PANTHER" id="PTHR14890">
    <property type="entry name" value="FANCONI ANEMIA CORE COMPLEX-ASSOCIATED PROTEIN 100"/>
    <property type="match status" value="1"/>
</dbReference>
<dbReference type="GeneID" id="103175480"/>
<dbReference type="GO" id="GO:0036297">
    <property type="term" value="P:interstrand cross-link repair"/>
    <property type="evidence" value="ECO:0007669"/>
    <property type="project" value="InterPro"/>
</dbReference>
<dbReference type="SUPFAM" id="SSF69322">
    <property type="entry name" value="Tricorn protease domain 2"/>
    <property type="match status" value="1"/>
</dbReference>
<organism evidence="1 2">
    <name type="scientific">Callorhinchus milii</name>
    <name type="common">Ghost shark</name>
    <dbReference type="NCBI Taxonomy" id="7868"/>
    <lineage>
        <taxon>Eukaryota</taxon>
        <taxon>Metazoa</taxon>
        <taxon>Chordata</taxon>
        <taxon>Craniata</taxon>
        <taxon>Vertebrata</taxon>
        <taxon>Chondrichthyes</taxon>
        <taxon>Holocephali</taxon>
        <taxon>Chimaeriformes</taxon>
        <taxon>Callorhinchidae</taxon>
        <taxon>Callorhinchus</taxon>
    </lineage>
</organism>
<dbReference type="OrthoDB" id="6495021at2759"/>
<name>A0A4W3K1W9_CALMI</name>
<dbReference type="InterPro" id="IPR029251">
    <property type="entry name" value="Faap100"/>
</dbReference>
<dbReference type="GeneTree" id="ENSGT00390000016682"/>
<dbReference type="Pfam" id="PF15146">
    <property type="entry name" value="FANCAA"/>
    <property type="match status" value="1"/>
</dbReference>
<dbReference type="Ensembl" id="ENSCMIT00000045277.1">
    <property type="protein sequence ID" value="ENSCMIP00000044638.1"/>
    <property type="gene ID" value="ENSCMIG00000018457.1"/>
</dbReference>